<accession>C0BBH4</accession>
<dbReference type="GO" id="GO:0080120">
    <property type="term" value="P:CAAX-box protein maturation"/>
    <property type="evidence" value="ECO:0007669"/>
    <property type="project" value="UniProtKB-ARBA"/>
</dbReference>
<keyword evidence="3" id="KW-0645">Protease</keyword>
<dbReference type="AlphaFoldDB" id="C0BBH4"/>
<dbReference type="GO" id="GO:0004175">
    <property type="term" value="F:endopeptidase activity"/>
    <property type="evidence" value="ECO:0007669"/>
    <property type="project" value="UniProtKB-ARBA"/>
</dbReference>
<dbReference type="PANTHER" id="PTHR43592:SF15">
    <property type="entry name" value="CAAX AMINO TERMINAL PROTEASE FAMILY PROTEIN"/>
    <property type="match status" value="1"/>
</dbReference>
<evidence type="ECO:0000259" key="2">
    <source>
        <dbReference type="Pfam" id="PF02517"/>
    </source>
</evidence>
<comment type="caution">
    <text evidence="3">The sequence shown here is derived from an EMBL/GenBank/DDBJ whole genome shotgun (WGS) entry which is preliminary data.</text>
</comment>
<evidence type="ECO:0000256" key="1">
    <source>
        <dbReference type="SAM" id="Phobius"/>
    </source>
</evidence>
<feature type="transmembrane region" description="Helical" evidence="1">
    <location>
        <begin position="193"/>
        <end position="211"/>
    </location>
</feature>
<dbReference type="Proteomes" id="UP000003793">
    <property type="component" value="Unassembled WGS sequence"/>
</dbReference>
<reference evidence="3 4" key="1">
    <citation type="submission" date="2009-02" db="EMBL/GenBank/DDBJ databases">
        <authorList>
            <person name="Fulton L."/>
            <person name="Clifton S."/>
            <person name="Fulton B."/>
            <person name="Xu J."/>
            <person name="Minx P."/>
            <person name="Pepin K.H."/>
            <person name="Johnson M."/>
            <person name="Bhonagiri V."/>
            <person name="Nash W.E."/>
            <person name="Mardis E.R."/>
            <person name="Wilson R.K."/>
        </authorList>
    </citation>
    <scope>NUCLEOTIDE SEQUENCE [LARGE SCALE GENOMIC DNA]</scope>
    <source>
        <strain evidence="3 4">ATCC 27758</strain>
    </source>
</reference>
<keyword evidence="1" id="KW-0472">Membrane</keyword>
<feature type="transmembrane region" description="Helical" evidence="1">
    <location>
        <begin position="232"/>
        <end position="256"/>
    </location>
</feature>
<proteinExistence type="predicted"/>
<organism evidence="3 4">
    <name type="scientific">Coprococcus comes ATCC 27758</name>
    <dbReference type="NCBI Taxonomy" id="470146"/>
    <lineage>
        <taxon>Bacteria</taxon>
        <taxon>Bacillati</taxon>
        <taxon>Bacillota</taxon>
        <taxon>Clostridia</taxon>
        <taxon>Lachnospirales</taxon>
        <taxon>Lachnospiraceae</taxon>
        <taxon>Coprococcus</taxon>
    </lineage>
</organism>
<protein>
    <submittedName>
        <fullName evidence="3">CAAX amino terminal protease family protein</fullName>
    </submittedName>
</protein>
<gene>
    <name evidence="3" type="ORF">COPCOM_02431</name>
</gene>
<feature type="transmembrane region" description="Helical" evidence="1">
    <location>
        <begin position="119"/>
        <end position="141"/>
    </location>
</feature>
<name>C0BBH4_9FIRM</name>
<feature type="transmembrane region" description="Helical" evidence="1">
    <location>
        <begin position="78"/>
        <end position="99"/>
    </location>
</feature>
<dbReference type="GO" id="GO:0006508">
    <property type="term" value="P:proteolysis"/>
    <property type="evidence" value="ECO:0007669"/>
    <property type="project" value="UniProtKB-KW"/>
</dbReference>
<keyword evidence="1" id="KW-0812">Transmembrane</keyword>
<feature type="transmembrane region" description="Helical" evidence="1">
    <location>
        <begin position="40"/>
        <end position="57"/>
    </location>
</feature>
<evidence type="ECO:0000313" key="4">
    <source>
        <dbReference type="Proteomes" id="UP000003793"/>
    </source>
</evidence>
<reference evidence="3 4" key="2">
    <citation type="submission" date="2009-03" db="EMBL/GenBank/DDBJ databases">
        <title>Draft genome sequence of Coprococcus comes (ATCC 27758).</title>
        <authorList>
            <person name="Sudarsanam P."/>
            <person name="Ley R."/>
            <person name="Guruge J."/>
            <person name="Turnbaugh P.J."/>
            <person name="Mahowald M."/>
            <person name="Liep D."/>
            <person name="Gordon J."/>
        </authorList>
    </citation>
    <scope>NUCLEOTIDE SEQUENCE [LARGE SCALE GENOMIC DNA]</scope>
    <source>
        <strain evidence="3 4">ATCC 27758</strain>
    </source>
</reference>
<feature type="transmembrane region" description="Helical" evidence="1">
    <location>
        <begin position="153"/>
        <end position="173"/>
    </location>
</feature>
<dbReference type="HOGENOM" id="CLU_868139_0_0_9"/>
<dbReference type="PANTHER" id="PTHR43592">
    <property type="entry name" value="CAAX AMINO TERMINAL PROTEASE"/>
    <property type="match status" value="1"/>
</dbReference>
<keyword evidence="3" id="KW-0378">Hydrolase</keyword>
<keyword evidence="1" id="KW-1133">Transmembrane helix</keyword>
<dbReference type="InterPro" id="IPR003675">
    <property type="entry name" value="Rce1/LyrA-like_dom"/>
</dbReference>
<feature type="transmembrane region" description="Helical" evidence="1">
    <location>
        <begin position="12"/>
        <end position="34"/>
    </location>
</feature>
<sequence length="257" mass="28333">MNKKTWKPYAAIVLILLYGVDIFWLSGFCVYYFGEWGIPMYEGLLAVLALGIVVLFREDVKRAFPFHRPTIAKTVGTLLMWIGTLLITMIPTSILLYVFPEQMSGATESVSELSGGLPFGLAFLLICVTPAIFEEIAFRGGLFSCFRGFRSPWPAILISAAVFGAFHGSFWRFVPTAMLGIAMGYLLAETDNMFYNMLFHLINNALPTLLLQLTSSVASEQMESAEAMASTGILLVTVAVYFMYASAGPFLIYAGIT</sequence>
<feature type="domain" description="CAAX prenyl protease 2/Lysostaphin resistance protein A-like" evidence="2">
    <location>
        <begin position="121"/>
        <end position="206"/>
    </location>
</feature>
<evidence type="ECO:0000313" key="3">
    <source>
        <dbReference type="EMBL" id="EEG89448.1"/>
    </source>
</evidence>
<dbReference type="Pfam" id="PF02517">
    <property type="entry name" value="Rce1-like"/>
    <property type="match status" value="1"/>
</dbReference>
<dbReference type="EMBL" id="ABVR01000041">
    <property type="protein sequence ID" value="EEG89448.1"/>
    <property type="molecule type" value="Genomic_DNA"/>
</dbReference>